<dbReference type="EMBL" id="JBHSNF010000001">
    <property type="protein sequence ID" value="MFC5525207.1"/>
    <property type="molecule type" value="Genomic_DNA"/>
</dbReference>
<accession>A0ABW0QNR0</accession>
<evidence type="ECO:0000259" key="1">
    <source>
        <dbReference type="Pfam" id="PF09356"/>
    </source>
</evidence>
<evidence type="ECO:0000313" key="2">
    <source>
        <dbReference type="EMBL" id="MFC5525207.1"/>
    </source>
</evidence>
<keyword evidence="3" id="KW-1185">Reference proteome</keyword>
<name>A0ABW0QNR0_9GAMM</name>
<sequence length="263" mass="28993">MSFISRWIEFYDFARGVQHFRYVTENKAMVYLGQPYTYANIKRSGLTESGDLTRNVLDLSVPIDLPLLDLYRGTAPMQDLDMTLMRQRKSDGVVETRWVGIIGSVEWSTNKAIIHGLPPMASLKGLGLKRNWQKGCPLTTYGSGLGECNVDRETMRVNATIISTAGLTATAAAWGTKPDGWFDGGWIEWSVAGIVERRPIVSHVGTVLTLLRPALVPDGTVVATYPGDDHTLATCDTKFNNAINYGGDPFLTEKNPMGSDPIY</sequence>
<organism evidence="2 3">
    <name type="scientific">Rhodanobacter ginsengisoli</name>
    <dbReference type="NCBI Taxonomy" id="418646"/>
    <lineage>
        <taxon>Bacteria</taxon>
        <taxon>Pseudomonadati</taxon>
        <taxon>Pseudomonadota</taxon>
        <taxon>Gammaproteobacteria</taxon>
        <taxon>Lysobacterales</taxon>
        <taxon>Rhodanobacteraceae</taxon>
        <taxon>Rhodanobacter</taxon>
    </lineage>
</organism>
<dbReference type="RefSeq" id="WP_377318068.1">
    <property type="nucleotide sequence ID" value="NZ_JBHSNF010000001.1"/>
</dbReference>
<dbReference type="Pfam" id="PF09356">
    <property type="entry name" value="Phage_BR0599"/>
    <property type="match status" value="1"/>
</dbReference>
<dbReference type="InterPro" id="IPR018964">
    <property type="entry name" value="Phage_phiJL001_Gp84_C"/>
</dbReference>
<proteinExistence type="predicted"/>
<comment type="caution">
    <text evidence="2">The sequence shown here is derived from an EMBL/GenBank/DDBJ whole genome shotgun (WGS) entry which is preliminary data.</text>
</comment>
<reference evidence="3" key="1">
    <citation type="journal article" date="2019" name="Int. J. Syst. Evol. Microbiol.">
        <title>The Global Catalogue of Microorganisms (GCM) 10K type strain sequencing project: providing services to taxonomists for standard genome sequencing and annotation.</title>
        <authorList>
            <consortium name="The Broad Institute Genomics Platform"/>
            <consortium name="The Broad Institute Genome Sequencing Center for Infectious Disease"/>
            <person name="Wu L."/>
            <person name="Ma J."/>
        </authorList>
    </citation>
    <scope>NUCLEOTIDE SEQUENCE [LARGE SCALE GENOMIC DNA]</scope>
    <source>
        <strain evidence="3">CGMCC 1.16619</strain>
    </source>
</reference>
<dbReference type="Proteomes" id="UP001596114">
    <property type="component" value="Unassembled WGS sequence"/>
</dbReference>
<feature type="domain" description="Bacteriophage phiJL001 Gp84 C-terminal" evidence="1">
    <location>
        <begin position="180"/>
        <end position="254"/>
    </location>
</feature>
<gene>
    <name evidence="2" type="ORF">ACFPPA_05570</name>
</gene>
<protein>
    <submittedName>
        <fullName evidence="2">Phage BR0599 family protein</fullName>
    </submittedName>
</protein>
<evidence type="ECO:0000313" key="3">
    <source>
        <dbReference type="Proteomes" id="UP001596114"/>
    </source>
</evidence>